<name>A0A1F6WGU3_9BACT</name>
<comment type="caution">
    <text evidence="1">The sequence shown here is derived from an EMBL/GenBank/DDBJ whole genome shotgun (WGS) entry which is preliminary data.</text>
</comment>
<protein>
    <submittedName>
        <fullName evidence="1">Uncharacterized protein</fullName>
    </submittedName>
</protein>
<organism evidence="1 2">
    <name type="scientific">Candidatus Nomurabacteria bacterium RIFCSPHIGHO2_02_FULL_42_24</name>
    <dbReference type="NCBI Taxonomy" id="1801757"/>
    <lineage>
        <taxon>Bacteria</taxon>
        <taxon>Candidatus Nomuraibacteriota</taxon>
    </lineage>
</organism>
<sequence>MEHQSETKTCQNCKNSFTIEPEDFSFYEKISSASGGKVPPPTFCPECRLQRKMLWRNERSLYRKKCDAQGHDEMLVSMYPQEFKTPVYDQKYWHGDDWDPMKFGFNYDFSINFFNQLNKLISSVPTMALINLYDVKSDYCNYTYQSKNCYLNFASDINEDSAYLYHSIENRNCFDMLGSRKNEKCFGLIDCERCYESEHLILCEECINCRYDYDCRSCQNCVGCVGLRSAKYCILNKQYSEEEYKKELENLKLGTLEGCKTFTEKFLKLLKKHPRKFSNSRHTVNSKGDYLNHVKNCTDCFDVEGPGEDLHFVVYGVTNMKNIYDSYAIGMNLENSYEVFCAGDDMSDVAFSANIWSSFNCRYDYYLKNCSDCFGCIGLRNKKYCILNKQYTKEEYEELVPKIIKHMNDMPYIDSKGRIYKYGEFFPAELSPFAYNESIAQEYFPLTKEEVLKQGYKWKDREARNYQIDLKTEDLLDNIKDVNEDIINKVIECEHRGACNEQCTEAFKIISNELQFYKRMNLPLPRLCPNCRHYQRLKQRNPLKLWHRVCMCDKENHHNHKGKCEIEFETSYAPDRPEIVYCEKCYQQEVY</sequence>
<dbReference type="EMBL" id="MFUH01000044">
    <property type="protein sequence ID" value="OGI80996.1"/>
    <property type="molecule type" value="Genomic_DNA"/>
</dbReference>
<dbReference type="Proteomes" id="UP000179880">
    <property type="component" value="Unassembled WGS sequence"/>
</dbReference>
<evidence type="ECO:0000313" key="1">
    <source>
        <dbReference type="EMBL" id="OGI80996.1"/>
    </source>
</evidence>
<accession>A0A1F6WGU3</accession>
<gene>
    <name evidence="1" type="ORF">A3B93_00590</name>
</gene>
<reference evidence="1 2" key="1">
    <citation type="journal article" date="2016" name="Nat. Commun.">
        <title>Thousands of microbial genomes shed light on interconnected biogeochemical processes in an aquifer system.</title>
        <authorList>
            <person name="Anantharaman K."/>
            <person name="Brown C.T."/>
            <person name="Hug L.A."/>
            <person name="Sharon I."/>
            <person name="Castelle C.J."/>
            <person name="Probst A.J."/>
            <person name="Thomas B.C."/>
            <person name="Singh A."/>
            <person name="Wilkins M.J."/>
            <person name="Karaoz U."/>
            <person name="Brodie E.L."/>
            <person name="Williams K.H."/>
            <person name="Hubbard S.S."/>
            <person name="Banfield J.F."/>
        </authorList>
    </citation>
    <scope>NUCLEOTIDE SEQUENCE [LARGE SCALE GENOMIC DNA]</scope>
</reference>
<proteinExistence type="predicted"/>
<dbReference type="AlphaFoldDB" id="A0A1F6WGU3"/>
<evidence type="ECO:0000313" key="2">
    <source>
        <dbReference type="Proteomes" id="UP000179880"/>
    </source>
</evidence>